<comment type="caution">
    <text evidence="1">The sequence shown here is derived from an EMBL/GenBank/DDBJ whole genome shotgun (WGS) entry which is preliminary data.</text>
</comment>
<sequence>MQIQNVPPFEAMLERLAKQSFATKDLNLLKTGGAVAEKMSKLDTLMDGCCDFKRILSPSSGDNNSIVVGNGMGCIVMEALAFERLRVVL</sequence>
<dbReference type="EMBL" id="BPLQ01015723">
    <property type="protein sequence ID" value="GIY90959.1"/>
    <property type="molecule type" value="Genomic_DNA"/>
</dbReference>
<protein>
    <submittedName>
        <fullName evidence="1">Uncharacterized protein</fullName>
    </submittedName>
</protein>
<organism evidence="1 2">
    <name type="scientific">Caerostris darwini</name>
    <dbReference type="NCBI Taxonomy" id="1538125"/>
    <lineage>
        <taxon>Eukaryota</taxon>
        <taxon>Metazoa</taxon>
        <taxon>Ecdysozoa</taxon>
        <taxon>Arthropoda</taxon>
        <taxon>Chelicerata</taxon>
        <taxon>Arachnida</taxon>
        <taxon>Araneae</taxon>
        <taxon>Araneomorphae</taxon>
        <taxon>Entelegynae</taxon>
        <taxon>Araneoidea</taxon>
        <taxon>Araneidae</taxon>
        <taxon>Caerostris</taxon>
    </lineage>
</organism>
<accession>A0AAV4XAK3</accession>
<name>A0AAV4XAK3_9ARAC</name>
<evidence type="ECO:0000313" key="2">
    <source>
        <dbReference type="Proteomes" id="UP001054837"/>
    </source>
</evidence>
<reference evidence="1 2" key="1">
    <citation type="submission" date="2021-06" db="EMBL/GenBank/DDBJ databases">
        <title>Caerostris darwini draft genome.</title>
        <authorList>
            <person name="Kono N."/>
            <person name="Arakawa K."/>
        </authorList>
    </citation>
    <scope>NUCLEOTIDE SEQUENCE [LARGE SCALE GENOMIC DNA]</scope>
</reference>
<evidence type="ECO:0000313" key="1">
    <source>
        <dbReference type="EMBL" id="GIY90959.1"/>
    </source>
</evidence>
<proteinExistence type="predicted"/>
<gene>
    <name evidence="1" type="ORF">CDAR_491541</name>
</gene>
<dbReference type="Proteomes" id="UP001054837">
    <property type="component" value="Unassembled WGS sequence"/>
</dbReference>
<keyword evidence="2" id="KW-1185">Reference proteome</keyword>
<dbReference type="AlphaFoldDB" id="A0AAV4XAK3"/>